<feature type="transmembrane region" description="Helical" evidence="11">
    <location>
        <begin position="158"/>
        <end position="178"/>
    </location>
</feature>
<evidence type="ECO:0000256" key="1">
    <source>
        <dbReference type="ARBA" id="ARBA00004141"/>
    </source>
</evidence>
<gene>
    <name evidence="11" type="primary">ctaA</name>
    <name evidence="12" type="ORF">ACFOZ1_05595</name>
</gene>
<dbReference type="PANTHER" id="PTHR35457:SF1">
    <property type="entry name" value="HEME A SYNTHASE"/>
    <property type="match status" value="1"/>
</dbReference>
<protein>
    <recommendedName>
        <fullName evidence="11">Heme A synthase</fullName>
        <shortName evidence="11">HAS</shortName>
        <ecNumber evidence="11">1.17.99.9</ecNumber>
    </recommendedName>
    <alternativeName>
        <fullName evidence="11">Cytochrome aa3-controlling protein</fullName>
    </alternativeName>
</protein>
<reference evidence="13" key="1">
    <citation type="journal article" date="2019" name="Int. J. Syst. Evol. Microbiol.">
        <title>The Global Catalogue of Microorganisms (GCM) 10K type strain sequencing project: providing services to taxonomists for standard genome sequencing and annotation.</title>
        <authorList>
            <consortium name="The Broad Institute Genomics Platform"/>
            <consortium name="The Broad Institute Genome Sequencing Center for Infectious Disease"/>
            <person name="Wu L."/>
            <person name="Ma J."/>
        </authorList>
    </citation>
    <scope>NUCLEOTIDE SEQUENCE [LARGE SCALE GENOMIC DNA]</scope>
    <source>
        <strain evidence="13">KACC 14058</strain>
    </source>
</reference>
<dbReference type="InterPro" id="IPR023755">
    <property type="entry name" value="HemeA_Synthase_type1"/>
</dbReference>
<keyword evidence="4 11" id="KW-0479">Metal-binding</keyword>
<dbReference type="HAMAP" id="MF_01664">
    <property type="entry name" value="HemeA_synth_type1"/>
    <property type="match status" value="1"/>
</dbReference>
<dbReference type="InterPro" id="IPR003780">
    <property type="entry name" value="COX15/CtaA_fam"/>
</dbReference>
<evidence type="ECO:0000256" key="6">
    <source>
        <dbReference type="ARBA" id="ARBA00023002"/>
    </source>
</evidence>
<comment type="similarity">
    <text evidence="11">Belongs to the COX15/CtaA family. Type 1 subfamily.</text>
</comment>
<dbReference type="EC" id="1.17.99.9" evidence="11"/>
<comment type="cofactor">
    <cofactor evidence="11">
        <name>heme b</name>
        <dbReference type="ChEBI" id="CHEBI:60344"/>
    </cofactor>
</comment>
<accession>A0ABV8VW20</accession>
<feature type="binding site" description="axial binding residue" evidence="11">
    <location>
        <position position="272"/>
    </location>
    <ligand>
        <name>heme</name>
        <dbReference type="ChEBI" id="CHEBI:30413"/>
    </ligand>
    <ligandPart>
        <name>Fe</name>
        <dbReference type="ChEBI" id="CHEBI:18248"/>
    </ligandPart>
</feature>
<dbReference type="Proteomes" id="UP001595880">
    <property type="component" value="Unassembled WGS sequence"/>
</dbReference>
<feature type="transmembrane region" description="Helical" evidence="11">
    <location>
        <begin position="7"/>
        <end position="26"/>
    </location>
</feature>
<keyword evidence="6 11" id="KW-0560">Oxidoreductase</keyword>
<keyword evidence="3 11" id="KW-0812">Transmembrane</keyword>
<dbReference type="RefSeq" id="WP_390196899.1">
    <property type="nucleotide sequence ID" value="NZ_JBHSDV010000001.1"/>
</dbReference>
<comment type="subunit">
    <text evidence="11">Interacts with CtaB.</text>
</comment>
<feature type="transmembrane region" description="Helical" evidence="11">
    <location>
        <begin position="267"/>
        <end position="289"/>
    </location>
</feature>
<keyword evidence="8 11" id="KW-0350">Heme biosynthesis</keyword>
<evidence type="ECO:0000256" key="11">
    <source>
        <dbReference type="HAMAP-Rule" id="MF_01664"/>
    </source>
</evidence>
<feature type="binding site" description="axial binding residue" evidence="11">
    <location>
        <position position="210"/>
    </location>
    <ligand>
        <name>heme</name>
        <dbReference type="ChEBI" id="CHEBI:30413"/>
    </ligand>
    <ligandPart>
        <name>Fe</name>
        <dbReference type="ChEBI" id="CHEBI:18248"/>
    </ligandPart>
</feature>
<dbReference type="PANTHER" id="PTHR35457">
    <property type="entry name" value="HEME A SYNTHASE"/>
    <property type="match status" value="1"/>
</dbReference>
<feature type="transmembrane region" description="Helical" evidence="11">
    <location>
        <begin position="237"/>
        <end position="261"/>
    </location>
</feature>
<sequence length="295" mass="33265">MFKALKILAVASTLLMIFVLVGGALVTKTESGMGCGANWPFCYGEWSMEMFIELSHRIVSGLAGITVLLLSILSWKLIGHIRETKFLAFISIFFLVLQGLIGAAAVLWSQSDFILALHFGISLISFAAVLLLTILIFEIDQRFDAESLIISRFYRKQFIYLTIYIMVVVYSGALVRHIDSSLACPNWPFCVNAAPFTLDNNLGQWVQMGHRLLAGLAFIWTWILFFKIRKDYPSKKVMITGWGIQTLFITIQVILGALIIFTKLNLIIALLHALVITLYFGLLCYFLLLSYRSIK</sequence>
<evidence type="ECO:0000256" key="10">
    <source>
        <dbReference type="ARBA" id="ARBA00023157"/>
    </source>
</evidence>
<dbReference type="Pfam" id="PF02628">
    <property type="entry name" value="COX15-CtaA"/>
    <property type="match status" value="1"/>
</dbReference>
<feature type="transmembrane region" description="Helical" evidence="11">
    <location>
        <begin position="208"/>
        <end position="225"/>
    </location>
</feature>
<comment type="catalytic activity">
    <reaction evidence="11">
        <text>Fe(II)-heme o + 2 A + H2O = Fe(II)-heme a + 2 AH2</text>
        <dbReference type="Rhea" id="RHEA:63388"/>
        <dbReference type="ChEBI" id="CHEBI:13193"/>
        <dbReference type="ChEBI" id="CHEBI:15377"/>
        <dbReference type="ChEBI" id="CHEBI:17499"/>
        <dbReference type="ChEBI" id="CHEBI:60530"/>
        <dbReference type="ChEBI" id="CHEBI:61715"/>
        <dbReference type="EC" id="1.17.99.9"/>
    </reaction>
</comment>
<feature type="transmembrane region" description="Helical" evidence="11">
    <location>
        <begin position="86"/>
        <end position="108"/>
    </location>
</feature>
<dbReference type="EMBL" id="JBHSDV010000001">
    <property type="protein sequence ID" value="MFC4387281.1"/>
    <property type="molecule type" value="Genomic_DNA"/>
</dbReference>
<evidence type="ECO:0000313" key="13">
    <source>
        <dbReference type="Proteomes" id="UP001595880"/>
    </source>
</evidence>
<keyword evidence="7 11" id="KW-0408">Iron</keyword>
<evidence type="ECO:0000256" key="9">
    <source>
        <dbReference type="ARBA" id="ARBA00023136"/>
    </source>
</evidence>
<keyword evidence="5 11" id="KW-1133">Transmembrane helix</keyword>
<comment type="caution">
    <text evidence="12">The sequence shown here is derived from an EMBL/GenBank/DDBJ whole genome shotgun (WGS) entry which is preliminary data.</text>
</comment>
<keyword evidence="13" id="KW-1185">Reference proteome</keyword>
<evidence type="ECO:0000256" key="7">
    <source>
        <dbReference type="ARBA" id="ARBA00023004"/>
    </source>
</evidence>
<feature type="transmembrane region" description="Helical" evidence="11">
    <location>
        <begin position="114"/>
        <end position="137"/>
    </location>
</feature>
<evidence type="ECO:0000256" key="8">
    <source>
        <dbReference type="ARBA" id="ARBA00023133"/>
    </source>
</evidence>
<feature type="transmembrane region" description="Helical" evidence="11">
    <location>
        <begin position="54"/>
        <end position="74"/>
    </location>
</feature>
<name>A0ABV8VW20_9BACI</name>
<evidence type="ECO:0000256" key="2">
    <source>
        <dbReference type="ARBA" id="ARBA00022475"/>
    </source>
</evidence>
<evidence type="ECO:0000256" key="3">
    <source>
        <dbReference type="ARBA" id="ARBA00022692"/>
    </source>
</evidence>
<comment type="subcellular location">
    <subcellularLocation>
        <location evidence="11">Cell membrane</location>
        <topology evidence="11">Multi-pass membrane protein</topology>
    </subcellularLocation>
    <subcellularLocation>
        <location evidence="1">Membrane</location>
        <topology evidence="1">Multi-pass membrane protein</topology>
    </subcellularLocation>
</comment>
<comment type="function">
    <text evidence="11">Catalyzes the conversion of heme O to heme A by two successive hydroxylations of the methyl group at C8. The first hydroxylation forms heme I, the second hydroxylation results in an unstable dihydroxymethyl group, which spontaneously dehydrates, resulting in the formyl group of heme A.</text>
</comment>
<evidence type="ECO:0000256" key="4">
    <source>
        <dbReference type="ARBA" id="ARBA00022723"/>
    </source>
</evidence>
<keyword evidence="2 11" id="KW-1003">Cell membrane</keyword>
<evidence type="ECO:0000313" key="12">
    <source>
        <dbReference type="EMBL" id="MFC4387281.1"/>
    </source>
</evidence>
<comment type="pathway">
    <text evidence="11">Porphyrin-containing compound metabolism; heme A biosynthesis; heme A from heme O: step 1/1.</text>
</comment>
<dbReference type="InterPro" id="IPR050450">
    <property type="entry name" value="COX15/CtaA_HemeA_synthase"/>
</dbReference>
<proteinExistence type="inferred from homology"/>
<evidence type="ECO:0000256" key="5">
    <source>
        <dbReference type="ARBA" id="ARBA00022989"/>
    </source>
</evidence>
<keyword evidence="10" id="KW-1015">Disulfide bond</keyword>
<organism evidence="12 13">
    <name type="scientific">Gracilibacillus marinus</name>
    <dbReference type="NCBI Taxonomy" id="630535"/>
    <lineage>
        <taxon>Bacteria</taxon>
        <taxon>Bacillati</taxon>
        <taxon>Bacillota</taxon>
        <taxon>Bacilli</taxon>
        <taxon>Bacillales</taxon>
        <taxon>Bacillaceae</taxon>
        <taxon>Gracilibacillus</taxon>
    </lineage>
</organism>
<keyword evidence="9 11" id="KW-0472">Membrane</keyword>